<sequence length="113" mass="12711">MTDAPDNTTVSEEVVYVQEETIPGRVICKSRANPEPTYEWLHNNKTVIRGNALIINTSMMRNDTGRYTCAAFNKHGRNTAETFIDVQSITLRACGFCYGHVLGQLITQKKTPF</sequence>
<evidence type="ECO:0000313" key="3">
    <source>
        <dbReference type="Proteomes" id="UP000078200"/>
    </source>
</evidence>
<dbReference type="STRING" id="7395.A0A1A9VWA9"/>
<dbReference type="InterPro" id="IPR007110">
    <property type="entry name" value="Ig-like_dom"/>
</dbReference>
<name>A0A1A9VWA9_GLOAU</name>
<dbReference type="Gene3D" id="2.60.40.10">
    <property type="entry name" value="Immunoglobulins"/>
    <property type="match status" value="1"/>
</dbReference>
<proteinExistence type="predicted"/>
<evidence type="ECO:0000313" key="2">
    <source>
        <dbReference type="EnsemblMetazoa" id="GAUT049729-PA"/>
    </source>
</evidence>
<protein>
    <submittedName>
        <fullName evidence="2">Ig-like domain-containing protein</fullName>
    </submittedName>
</protein>
<dbReference type="InterPro" id="IPR036179">
    <property type="entry name" value="Ig-like_dom_sf"/>
</dbReference>
<evidence type="ECO:0000259" key="1">
    <source>
        <dbReference type="PROSITE" id="PS50835"/>
    </source>
</evidence>
<feature type="domain" description="Ig-like" evidence="1">
    <location>
        <begin position="5"/>
        <end position="85"/>
    </location>
</feature>
<dbReference type="PROSITE" id="PS50835">
    <property type="entry name" value="IG_LIKE"/>
    <property type="match status" value="1"/>
</dbReference>
<dbReference type="AlphaFoldDB" id="A0A1A9VWA9"/>
<dbReference type="InterPro" id="IPR013783">
    <property type="entry name" value="Ig-like_fold"/>
</dbReference>
<dbReference type="Pfam" id="PF13927">
    <property type="entry name" value="Ig_3"/>
    <property type="match status" value="1"/>
</dbReference>
<dbReference type="EnsemblMetazoa" id="GAUT049729-RA">
    <property type="protein sequence ID" value="GAUT049729-PA"/>
    <property type="gene ID" value="GAUT049729"/>
</dbReference>
<organism evidence="2 3">
    <name type="scientific">Glossina austeni</name>
    <name type="common">Savannah tsetse fly</name>
    <dbReference type="NCBI Taxonomy" id="7395"/>
    <lineage>
        <taxon>Eukaryota</taxon>
        <taxon>Metazoa</taxon>
        <taxon>Ecdysozoa</taxon>
        <taxon>Arthropoda</taxon>
        <taxon>Hexapoda</taxon>
        <taxon>Insecta</taxon>
        <taxon>Pterygota</taxon>
        <taxon>Neoptera</taxon>
        <taxon>Endopterygota</taxon>
        <taxon>Diptera</taxon>
        <taxon>Brachycera</taxon>
        <taxon>Muscomorpha</taxon>
        <taxon>Hippoboscoidea</taxon>
        <taxon>Glossinidae</taxon>
        <taxon>Glossina</taxon>
    </lineage>
</organism>
<reference evidence="2" key="1">
    <citation type="submission" date="2020-05" db="UniProtKB">
        <authorList>
            <consortium name="EnsemblMetazoa"/>
        </authorList>
    </citation>
    <scope>IDENTIFICATION</scope>
    <source>
        <strain evidence="2">TTRI</strain>
    </source>
</reference>
<dbReference type="VEuPathDB" id="VectorBase:GAUT049729"/>
<dbReference type="Proteomes" id="UP000078200">
    <property type="component" value="Unassembled WGS sequence"/>
</dbReference>
<dbReference type="SUPFAM" id="SSF48726">
    <property type="entry name" value="Immunoglobulin"/>
    <property type="match status" value="1"/>
</dbReference>
<accession>A0A1A9VWA9</accession>
<keyword evidence="3" id="KW-1185">Reference proteome</keyword>